<comment type="caution">
    <text evidence="14">The sequence shown here is derived from an EMBL/GenBank/DDBJ whole genome shotgun (WGS) entry which is preliminary data.</text>
</comment>
<dbReference type="GO" id="GO:0017004">
    <property type="term" value="P:cytochrome complex assembly"/>
    <property type="evidence" value="ECO:0007669"/>
    <property type="project" value="UniProtKB-KW"/>
</dbReference>
<keyword evidence="6 12" id="KW-1003">Cell membrane</keyword>
<dbReference type="PANTHER" id="PTHR30070:SF1">
    <property type="entry name" value="CYTOCHROME C BIOGENESIS B-RELATED"/>
    <property type="match status" value="1"/>
</dbReference>
<keyword evidence="7 12" id="KW-0997">Cell inner membrane</keyword>
<dbReference type="AlphaFoldDB" id="A0A846MWF2"/>
<feature type="transmembrane region" description="Helical" evidence="13">
    <location>
        <begin position="191"/>
        <end position="215"/>
    </location>
</feature>
<keyword evidence="10 13" id="KW-1133">Transmembrane helix</keyword>
<keyword evidence="11 12" id="KW-0472">Membrane</keyword>
<dbReference type="RefSeq" id="WP_167080984.1">
    <property type="nucleotide sequence ID" value="NZ_BAAADC010000001.1"/>
</dbReference>
<keyword evidence="8 13" id="KW-0812">Transmembrane</keyword>
<evidence type="ECO:0000256" key="2">
    <source>
        <dbReference type="ARBA" id="ARBA00004429"/>
    </source>
</evidence>
<dbReference type="GO" id="GO:0005886">
    <property type="term" value="C:plasma membrane"/>
    <property type="evidence" value="ECO:0007669"/>
    <property type="project" value="UniProtKB-SubCell"/>
</dbReference>
<evidence type="ECO:0000256" key="11">
    <source>
        <dbReference type="ARBA" id="ARBA00023136"/>
    </source>
</evidence>
<dbReference type="Pfam" id="PF03379">
    <property type="entry name" value="CcmB"/>
    <property type="match status" value="1"/>
</dbReference>
<accession>A0A846MWF2</accession>
<evidence type="ECO:0000256" key="4">
    <source>
        <dbReference type="ARBA" id="ARBA00016452"/>
    </source>
</evidence>
<comment type="function">
    <text evidence="1 12">Required for the export of heme to the periplasm for the biogenesis of c-type cytochromes.</text>
</comment>
<evidence type="ECO:0000256" key="12">
    <source>
        <dbReference type="PIRNR" id="PIRNR002764"/>
    </source>
</evidence>
<name>A0A846MWF2_9PROT</name>
<evidence type="ECO:0000256" key="3">
    <source>
        <dbReference type="ARBA" id="ARBA00010544"/>
    </source>
</evidence>
<keyword evidence="15" id="KW-1185">Reference proteome</keyword>
<dbReference type="InterPro" id="IPR003544">
    <property type="entry name" value="Cyt_c_biogenesis_CcmB"/>
</dbReference>
<dbReference type="InterPro" id="IPR026031">
    <property type="entry name" value="Cyt_c_CcmB_bac"/>
</dbReference>
<gene>
    <name evidence="14" type="ORF">FHS83_000720</name>
</gene>
<feature type="transmembrane region" description="Helical" evidence="13">
    <location>
        <begin position="102"/>
        <end position="121"/>
    </location>
</feature>
<feature type="transmembrane region" description="Helical" evidence="13">
    <location>
        <begin position="21"/>
        <end position="40"/>
    </location>
</feature>
<feature type="transmembrane region" description="Helical" evidence="13">
    <location>
        <begin position="160"/>
        <end position="185"/>
    </location>
</feature>
<proteinExistence type="inferred from homology"/>
<keyword evidence="5 12" id="KW-0813">Transport</keyword>
<evidence type="ECO:0000313" key="15">
    <source>
        <dbReference type="Proteomes" id="UP000570514"/>
    </source>
</evidence>
<evidence type="ECO:0000256" key="8">
    <source>
        <dbReference type="ARBA" id="ARBA00022692"/>
    </source>
</evidence>
<keyword evidence="9 12" id="KW-0201">Cytochrome c-type biogenesis</keyword>
<evidence type="ECO:0000256" key="5">
    <source>
        <dbReference type="ARBA" id="ARBA00022448"/>
    </source>
</evidence>
<dbReference type="PIRSF" id="PIRSF002764">
    <property type="entry name" value="CcmB"/>
    <property type="match status" value="1"/>
</dbReference>
<reference evidence="14 15" key="1">
    <citation type="submission" date="2020-03" db="EMBL/GenBank/DDBJ databases">
        <title>Genomic Encyclopedia of Type Strains, Phase IV (KMG-IV): sequencing the most valuable type-strain genomes for metagenomic binning, comparative biology and taxonomic classification.</title>
        <authorList>
            <person name="Goeker M."/>
        </authorList>
    </citation>
    <scope>NUCLEOTIDE SEQUENCE [LARGE SCALE GENOMIC DNA]</scope>
    <source>
        <strain evidence="14 15">DSM 19867</strain>
    </source>
</reference>
<dbReference type="NCBIfam" id="TIGR01190">
    <property type="entry name" value="ccmB"/>
    <property type="match status" value="1"/>
</dbReference>
<dbReference type="GO" id="GO:1903607">
    <property type="term" value="P:cytochrome c biosynthetic process"/>
    <property type="evidence" value="ECO:0007669"/>
    <property type="project" value="TreeGrafter"/>
</dbReference>
<dbReference type="PANTHER" id="PTHR30070">
    <property type="entry name" value="HEME EXPORTER PROTEIN B"/>
    <property type="match status" value="1"/>
</dbReference>
<evidence type="ECO:0000313" key="14">
    <source>
        <dbReference type="EMBL" id="NIK87402.1"/>
    </source>
</evidence>
<evidence type="ECO:0000256" key="6">
    <source>
        <dbReference type="ARBA" id="ARBA00022475"/>
    </source>
</evidence>
<sequence>MSAFMALLKRDVQLAVRTGGGAALALGFFAAVVTLVPLGIGPDLKLLSRVGAGILWVSAVLAALLALDRLFQADYEDGGLDQLALSTLSLEMMSLAKMMAHWLVTGLPLTLLAGVMSIFFALSPAAVGVLCLSLLIGTPAISAIGGIGAGLTLSLRRGGLILPLIVLPLLSPAVIFGSSAVLIVLDGLSNGALPLLSAFSVFVVALSPFAAAAAVRLNLAA</sequence>
<comment type="subcellular location">
    <subcellularLocation>
        <location evidence="2">Cell inner membrane</location>
        <topology evidence="2">Multi-pass membrane protein</topology>
    </subcellularLocation>
</comment>
<evidence type="ECO:0000256" key="9">
    <source>
        <dbReference type="ARBA" id="ARBA00022748"/>
    </source>
</evidence>
<organism evidence="14 15">
    <name type="scientific">Rhizomicrobium palustre</name>
    <dbReference type="NCBI Taxonomy" id="189966"/>
    <lineage>
        <taxon>Bacteria</taxon>
        <taxon>Pseudomonadati</taxon>
        <taxon>Pseudomonadota</taxon>
        <taxon>Alphaproteobacteria</taxon>
        <taxon>Micropepsales</taxon>
        <taxon>Micropepsaceae</taxon>
        <taxon>Rhizomicrobium</taxon>
    </lineage>
</organism>
<evidence type="ECO:0000256" key="7">
    <source>
        <dbReference type="ARBA" id="ARBA00022519"/>
    </source>
</evidence>
<protein>
    <recommendedName>
        <fullName evidence="4 12">Heme exporter protein B</fullName>
    </recommendedName>
</protein>
<dbReference type="Proteomes" id="UP000570514">
    <property type="component" value="Unassembled WGS sequence"/>
</dbReference>
<comment type="similarity">
    <text evidence="3 12">Belongs to the CcmB/CycW/HelB family.</text>
</comment>
<feature type="transmembrane region" description="Helical" evidence="13">
    <location>
        <begin position="127"/>
        <end position="153"/>
    </location>
</feature>
<evidence type="ECO:0000256" key="13">
    <source>
        <dbReference type="SAM" id="Phobius"/>
    </source>
</evidence>
<evidence type="ECO:0000256" key="1">
    <source>
        <dbReference type="ARBA" id="ARBA00002442"/>
    </source>
</evidence>
<dbReference type="GO" id="GO:0015232">
    <property type="term" value="F:heme transmembrane transporter activity"/>
    <property type="evidence" value="ECO:0007669"/>
    <property type="project" value="InterPro"/>
</dbReference>
<dbReference type="PRINTS" id="PR01414">
    <property type="entry name" value="CCMBBIOGNSIS"/>
</dbReference>
<evidence type="ECO:0000256" key="10">
    <source>
        <dbReference type="ARBA" id="ARBA00022989"/>
    </source>
</evidence>
<dbReference type="EMBL" id="JAASRM010000001">
    <property type="protein sequence ID" value="NIK87402.1"/>
    <property type="molecule type" value="Genomic_DNA"/>
</dbReference>
<feature type="transmembrane region" description="Helical" evidence="13">
    <location>
        <begin position="46"/>
        <end position="67"/>
    </location>
</feature>